<name>A0A9W4XG29_9ASCO</name>
<sequence length="92" mass="10146">MYSTLLTIQPIIYEIETITRTISRNLIYLIVFPIILFFIFDTGSGIVLTILKQLNNEKGATKGKKHKLLSAGQDVGSSSKSTAISIPNIVFS</sequence>
<keyword evidence="1" id="KW-0472">Membrane</keyword>
<evidence type="ECO:0000256" key="1">
    <source>
        <dbReference type="SAM" id="Phobius"/>
    </source>
</evidence>
<dbReference type="Proteomes" id="UP001152885">
    <property type="component" value="Unassembled WGS sequence"/>
</dbReference>
<evidence type="ECO:0000313" key="2">
    <source>
        <dbReference type="EMBL" id="CAI5757374.1"/>
    </source>
</evidence>
<feature type="transmembrane region" description="Helical" evidence="1">
    <location>
        <begin position="26"/>
        <end position="51"/>
    </location>
</feature>
<comment type="caution">
    <text evidence="2">The sequence shown here is derived from an EMBL/GenBank/DDBJ whole genome shotgun (WGS) entry which is preliminary data.</text>
</comment>
<organism evidence="2 3">
    <name type="scientific">Candida verbasci</name>
    <dbReference type="NCBI Taxonomy" id="1227364"/>
    <lineage>
        <taxon>Eukaryota</taxon>
        <taxon>Fungi</taxon>
        <taxon>Dikarya</taxon>
        <taxon>Ascomycota</taxon>
        <taxon>Saccharomycotina</taxon>
        <taxon>Pichiomycetes</taxon>
        <taxon>Debaryomycetaceae</taxon>
        <taxon>Candida/Lodderomyces clade</taxon>
        <taxon>Candida</taxon>
    </lineage>
</organism>
<proteinExistence type="predicted"/>
<dbReference type="AlphaFoldDB" id="A0A9W4XG29"/>
<gene>
    <name evidence="2" type="ORF">CANVERA_P1888</name>
</gene>
<evidence type="ECO:0000313" key="3">
    <source>
        <dbReference type="Proteomes" id="UP001152885"/>
    </source>
</evidence>
<keyword evidence="1" id="KW-1133">Transmembrane helix</keyword>
<protein>
    <submittedName>
        <fullName evidence="2">Uncharacterized protein</fullName>
    </submittedName>
</protein>
<reference evidence="2" key="1">
    <citation type="submission" date="2022-12" db="EMBL/GenBank/DDBJ databases">
        <authorList>
            <person name="Brejova B."/>
        </authorList>
    </citation>
    <scope>NUCLEOTIDE SEQUENCE</scope>
</reference>
<keyword evidence="3" id="KW-1185">Reference proteome</keyword>
<keyword evidence="1" id="KW-0812">Transmembrane</keyword>
<accession>A0A9W4XG29</accession>
<dbReference type="EMBL" id="CANTUO010000001">
    <property type="protein sequence ID" value="CAI5757374.1"/>
    <property type="molecule type" value="Genomic_DNA"/>
</dbReference>